<organism evidence="2 3">
    <name type="scientific">Triparma columacea</name>
    <dbReference type="NCBI Taxonomy" id="722753"/>
    <lineage>
        <taxon>Eukaryota</taxon>
        <taxon>Sar</taxon>
        <taxon>Stramenopiles</taxon>
        <taxon>Ochrophyta</taxon>
        <taxon>Bolidophyceae</taxon>
        <taxon>Parmales</taxon>
        <taxon>Triparmaceae</taxon>
        <taxon>Triparma</taxon>
    </lineage>
</organism>
<protein>
    <submittedName>
        <fullName evidence="2">Uncharacterized protein</fullName>
    </submittedName>
</protein>
<evidence type="ECO:0000313" key="3">
    <source>
        <dbReference type="Proteomes" id="UP001165065"/>
    </source>
</evidence>
<dbReference type="GO" id="GO:0016616">
    <property type="term" value="F:oxidoreductase activity, acting on the CH-OH group of donors, NAD or NADP as acceptor"/>
    <property type="evidence" value="ECO:0007669"/>
    <property type="project" value="TreeGrafter"/>
</dbReference>
<name>A0A9W7LF04_9STRA</name>
<dbReference type="Pfam" id="PF00106">
    <property type="entry name" value="adh_short"/>
    <property type="match status" value="1"/>
</dbReference>
<dbReference type="InterPro" id="IPR002347">
    <property type="entry name" value="SDR_fam"/>
</dbReference>
<dbReference type="PRINTS" id="PR00081">
    <property type="entry name" value="GDHRDH"/>
</dbReference>
<dbReference type="SUPFAM" id="SSF51735">
    <property type="entry name" value="NAD(P)-binding Rossmann-fold domains"/>
    <property type="match status" value="1"/>
</dbReference>
<dbReference type="InterPro" id="IPR036291">
    <property type="entry name" value="NAD(P)-bd_dom_sf"/>
</dbReference>
<evidence type="ECO:0000256" key="1">
    <source>
        <dbReference type="ARBA" id="ARBA00006484"/>
    </source>
</evidence>
<dbReference type="EMBL" id="BRYA01000343">
    <property type="protein sequence ID" value="GMI47426.1"/>
    <property type="molecule type" value="Genomic_DNA"/>
</dbReference>
<comment type="similarity">
    <text evidence="1">Belongs to the short-chain dehydrogenases/reductases (SDR) family.</text>
</comment>
<gene>
    <name evidence="2" type="ORF">TrCOL_g7548</name>
</gene>
<comment type="caution">
    <text evidence="2">The sequence shown here is derived from an EMBL/GenBank/DDBJ whole genome shotgun (WGS) entry which is preliminary data.</text>
</comment>
<evidence type="ECO:0000313" key="2">
    <source>
        <dbReference type="EMBL" id="GMI47426.1"/>
    </source>
</evidence>
<dbReference type="Proteomes" id="UP001165065">
    <property type="component" value="Unassembled WGS sequence"/>
</dbReference>
<dbReference type="OrthoDB" id="3592703at2759"/>
<dbReference type="Gene3D" id="3.40.50.720">
    <property type="entry name" value="NAD(P)-binding Rossmann-like Domain"/>
    <property type="match status" value="2"/>
</dbReference>
<proteinExistence type="inferred from homology"/>
<keyword evidence="3" id="KW-1185">Reference proteome</keyword>
<dbReference type="PANTHER" id="PTHR42760">
    <property type="entry name" value="SHORT-CHAIN DEHYDROGENASES/REDUCTASES FAMILY MEMBER"/>
    <property type="match status" value="1"/>
</dbReference>
<sequence>MSQKLLRALVDWKAPLKQLKRNRTAVPQLFSSPECVSAGGAVSAAVIDFREYCAPGREKELSDFLYKASHMVANTAQKHARVVALTTSHGTNLQAGMVEGLVRSLSKELAGKGGVVNMINVTNDSKDARVGACDFFASDGAAFVNGQRVDIEQPDRKSLEYYENRAKGKAVVTGAARGIGFETVKELKRLGFDVYGVDHPGGDFTALEKLGVEGVVKVDVTDESSGNVIGDKVGGDVNLMVHAAGITRDKTMKRMKPNLWDDVLSVNLFAIQRIDQQLIESGVYNNGARIIGISSTSGVAGNLGQGNYAASKSGLIGYIEDMNGKHEEFSWNNVAPGFIKTDMTANLPLINEVVTTRVLTPLMTMGEPDDVAGVIGWLGVGGKGVRGQTVRVCGGMLAGR</sequence>
<accession>A0A9W7LF04</accession>
<dbReference type="AlphaFoldDB" id="A0A9W7LF04"/>
<reference evidence="3" key="1">
    <citation type="journal article" date="2023" name="Commun. Biol.">
        <title>Genome analysis of Parmales, the sister group of diatoms, reveals the evolutionary specialization of diatoms from phago-mixotrophs to photoautotrophs.</title>
        <authorList>
            <person name="Ban H."/>
            <person name="Sato S."/>
            <person name="Yoshikawa S."/>
            <person name="Yamada K."/>
            <person name="Nakamura Y."/>
            <person name="Ichinomiya M."/>
            <person name="Sato N."/>
            <person name="Blanc-Mathieu R."/>
            <person name="Endo H."/>
            <person name="Kuwata A."/>
            <person name="Ogata H."/>
        </authorList>
    </citation>
    <scope>NUCLEOTIDE SEQUENCE [LARGE SCALE GENOMIC DNA]</scope>
</reference>
<dbReference type="PANTHER" id="PTHR42760:SF78">
    <property type="entry name" value="3-OXOACYL-[ACYL-CARRIER-PROTEIN] REDUCTASE [NADH]"/>
    <property type="match status" value="1"/>
</dbReference>